<reference evidence="1" key="1">
    <citation type="journal article" date="2012" name="PLoS ONE">
        <title>Gene sets for utilization of primary and secondary nutrition supplies in the distal gut of endangered iberian lynx.</title>
        <authorList>
            <person name="Alcaide M."/>
            <person name="Messina E."/>
            <person name="Richter M."/>
            <person name="Bargiela R."/>
            <person name="Peplies J."/>
            <person name="Huws S.A."/>
            <person name="Newbold C.J."/>
            <person name="Golyshin P.N."/>
            <person name="Simon M.A."/>
            <person name="Lopez G."/>
            <person name="Yakimov M.M."/>
            <person name="Ferrer M."/>
        </authorList>
    </citation>
    <scope>NUCLEOTIDE SEQUENCE</scope>
</reference>
<comment type="caution">
    <text evidence="1">The sequence shown here is derived from an EMBL/GenBank/DDBJ whole genome shotgun (WGS) entry which is preliminary data.</text>
</comment>
<name>J9GS39_9ZZZZ</name>
<dbReference type="EMBL" id="AMCI01001475">
    <property type="protein sequence ID" value="EJX05413.1"/>
    <property type="molecule type" value="Genomic_DNA"/>
</dbReference>
<proteinExistence type="predicted"/>
<accession>J9GS39</accession>
<protein>
    <submittedName>
        <fullName evidence="1">Uncharacterized protein</fullName>
    </submittedName>
</protein>
<sequence>MQCTITVVHYNSITKDKKTENIIRTANNNQKQTRT</sequence>
<organism evidence="1">
    <name type="scientific">gut metagenome</name>
    <dbReference type="NCBI Taxonomy" id="749906"/>
    <lineage>
        <taxon>unclassified sequences</taxon>
        <taxon>metagenomes</taxon>
        <taxon>organismal metagenomes</taxon>
    </lineage>
</organism>
<dbReference type="AlphaFoldDB" id="J9GS39"/>
<evidence type="ECO:0000313" key="1">
    <source>
        <dbReference type="EMBL" id="EJX05413.1"/>
    </source>
</evidence>
<gene>
    <name evidence="1" type="ORF">EVA_06476</name>
</gene>